<dbReference type="EMBL" id="JANVFS010000008">
    <property type="protein sequence ID" value="KAJ4488811.1"/>
    <property type="molecule type" value="Genomic_DNA"/>
</dbReference>
<sequence length="519" mass="56838">MSWDQTDCATQRTFLSVPSTRSGEKASGTVAGLQIRCHSPLSRVMWRGHGWVANDIHSESVSRTLDYAYDDHAVALLSTLISGDIVQGNTPNLDEIAAGFYNSSSANTNYNITSLLNHRSLANPWTVWNDTASAPALATGGEDIKGFVQARQQNGDWAGINQISPYHFEQLPQRTASRKETAGFTLSPFVHDVAELVERRGGNESFVKSLNEFYDGGWVDFTNEPAHHTPYLYALAGAASYTQEQVREIAKSNYNNTPNGLSGNEDCGQMSAWYVFSAMGFYPVNPVSGIYVVGSPFFSSLNVSIPVPPFIPPSHPSITSNSFYNSTTNSYDLRILAPGAESKPYVRSLKVNGGVIGDEEEPLISHKEIRFGGLIEFEMSDKAERWGVALGSANKPIFTTVARSHVVAAMEGFNAVIFAYGQTASGKTYTLSGCEVEPGIIPRAMRQVFSYIRRTETREYLLRCSYLEIYNEQIHDLLAPPGVPNKVELQGGTVNGDIILAPLREEVAQPSYSQNASRA</sequence>
<comment type="similarity">
    <text evidence="1">Belongs to the TRAFAC class myosin-kinesin ATPase superfamily. Kinesin family.</text>
</comment>
<accession>A0A9W9DWJ4</accession>
<dbReference type="Gene3D" id="3.30.2080.10">
    <property type="entry name" value="GH92 mannosidase domain"/>
    <property type="match status" value="1"/>
</dbReference>
<evidence type="ECO:0000313" key="3">
    <source>
        <dbReference type="EMBL" id="KAJ4488811.1"/>
    </source>
</evidence>
<dbReference type="GO" id="GO:0005524">
    <property type="term" value="F:ATP binding"/>
    <property type="evidence" value="ECO:0007669"/>
    <property type="project" value="UniProtKB-UniRule"/>
</dbReference>
<dbReference type="GO" id="GO:0005634">
    <property type="term" value="C:nucleus"/>
    <property type="evidence" value="ECO:0007669"/>
    <property type="project" value="TreeGrafter"/>
</dbReference>
<reference evidence="3" key="2">
    <citation type="journal article" date="2023" name="Proc. Natl. Acad. Sci. U.S.A.">
        <title>A global phylogenomic analysis of the shiitake genus Lentinula.</title>
        <authorList>
            <person name="Sierra-Patev S."/>
            <person name="Min B."/>
            <person name="Naranjo-Ortiz M."/>
            <person name="Looney B."/>
            <person name="Konkel Z."/>
            <person name="Slot J.C."/>
            <person name="Sakamoto Y."/>
            <person name="Steenwyk J.L."/>
            <person name="Rokas A."/>
            <person name="Carro J."/>
            <person name="Camarero S."/>
            <person name="Ferreira P."/>
            <person name="Molpeceres G."/>
            <person name="Ruiz-Duenas F.J."/>
            <person name="Serrano A."/>
            <person name="Henrissat B."/>
            <person name="Drula E."/>
            <person name="Hughes K.W."/>
            <person name="Mata J.L."/>
            <person name="Ishikawa N.K."/>
            <person name="Vargas-Isla R."/>
            <person name="Ushijima S."/>
            <person name="Smith C.A."/>
            <person name="Donoghue J."/>
            <person name="Ahrendt S."/>
            <person name="Andreopoulos W."/>
            <person name="He G."/>
            <person name="LaButti K."/>
            <person name="Lipzen A."/>
            <person name="Ng V."/>
            <person name="Riley R."/>
            <person name="Sandor L."/>
            <person name="Barry K."/>
            <person name="Martinez A.T."/>
            <person name="Xiao Y."/>
            <person name="Gibbons J.G."/>
            <person name="Terashima K."/>
            <person name="Grigoriev I.V."/>
            <person name="Hibbett D."/>
        </authorList>
    </citation>
    <scope>NUCLEOTIDE SEQUENCE</scope>
    <source>
        <strain evidence="3">Sp2 HRB7682 ss15</strain>
    </source>
</reference>
<dbReference type="Pfam" id="PF00225">
    <property type="entry name" value="Kinesin"/>
    <property type="match status" value="1"/>
</dbReference>
<dbReference type="GO" id="GO:0006516">
    <property type="term" value="P:glycoprotein catabolic process"/>
    <property type="evidence" value="ECO:0007669"/>
    <property type="project" value="TreeGrafter"/>
</dbReference>
<evidence type="ECO:0000256" key="1">
    <source>
        <dbReference type="PROSITE-ProRule" id="PRU00283"/>
    </source>
</evidence>
<dbReference type="InterPro" id="IPR001752">
    <property type="entry name" value="Kinesin_motor_dom"/>
</dbReference>
<dbReference type="InterPro" id="IPR036961">
    <property type="entry name" value="Kinesin_motor_dom_sf"/>
</dbReference>
<dbReference type="Gene3D" id="3.40.850.10">
    <property type="entry name" value="Kinesin motor domain"/>
    <property type="match status" value="1"/>
</dbReference>
<dbReference type="PANTHER" id="PTHR12143">
    <property type="entry name" value="PEPTIDE N-GLYCANASE PNGASE -RELATED"/>
    <property type="match status" value="1"/>
</dbReference>
<dbReference type="AlphaFoldDB" id="A0A9W9DWJ4"/>
<gene>
    <name evidence="3" type="ORF">C8J55DRAFT_557803</name>
</gene>
<dbReference type="Proteomes" id="UP001150238">
    <property type="component" value="Unassembled WGS sequence"/>
</dbReference>
<keyword evidence="1" id="KW-0067">ATP-binding</keyword>
<dbReference type="Pfam" id="PF07971">
    <property type="entry name" value="Glyco_hydro_92"/>
    <property type="match status" value="1"/>
</dbReference>
<feature type="domain" description="Kinesin motor" evidence="2">
    <location>
        <begin position="348"/>
        <end position="519"/>
    </location>
</feature>
<dbReference type="GO" id="GO:0000224">
    <property type="term" value="F:peptide-N4-(N-acetyl-beta-glucosaminyl)asparagine amidase activity"/>
    <property type="evidence" value="ECO:0007669"/>
    <property type="project" value="TreeGrafter"/>
</dbReference>
<dbReference type="GO" id="GO:0003777">
    <property type="term" value="F:microtubule motor activity"/>
    <property type="evidence" value="ECO:0007669"/>
    <property type="project" value="InterPro"/>
</dbReference>
<keyword evidence="1" id="KW-0505">Motor protein</keyword>
<dbReference type="PANTHER" id="PTHR12143:SF43">
    <property type="entry name" value="PUTATIVE-RELATED"/>
    <property type="match status" value="1"/>
</dbReference>
<evidence type="ECO:0000313" key="4">
    <source>
        <dbReference type="Proteomes" id="UP001150238"/>
    </source>
</evidence>
<dbReference type="PROSITE" id="PS50067">
    <property type="entry name" value="KINESIN_MOTOR_2"/>
    <property type="match status" value="1"/>
</dbReference>
<proteinExistence type="inferred from homology"/>
<dbReference type="SUPFAM" id="SSF48208">
    <property type="entry name" value="Six-hairpin glycosidases"/>
    <property type="match status" value="1"/>
</dbReference>
<dbReference type="InterPro" id="IPR050883">
    <property type="entry name" value="PNGase"/>
</dbReference>
<dbReference type="InterPro" id="IPR012939">
    <property type="entry name" value="Glyco_hydro_92"/>
</dbReference>
<dbReference type="SUPFAM" id="SSF52540">
    <property type="entry name" value="P-loop containing nucleoside triphosphate hydrolases"/>
    <property type="match status" value="1"/>
</dbReference>
<comment type="caution">
    <text evidence="3">The sequence shown here is derived from an EMBL/GenBank/DDBJ whole genome shotgun (WGS) entry which is preliminary data.</text>
</comment>
<dbReference type="GO" id="GO:0007018">
    <property type="term" value="P:microtubule-based movement"/>
    <property type="evidence" value="ECO:0007669"/>
    <property type="project" value="InterPro"/>
</dbReference>
<dbReference type="SMART" id="SM00129">
    <property type="entry name" value="KISc"/>
    <property type="match status" value="1"/>
</dbReference>
<dbReference type="Gene3D" id="1.20.1610.10">
    <property type="entry name" value="alpha-1,2-mannosidases domains"/>
    <property type="match status" value="1"/>
</dbReference>
<feature type="binding site" evidence="1">
    <location>
        <begin position="421"/>
        <end position="428"/>
    </location>
    <ligand>
        <name>ATP</name>
        <dbReference type="ChEBI" id="CHEBI:30616"/>
    </ligand>
</feature>
<organism evidence="3 4">
    <name type="scientific">Lentinula lateritia</name>
    <dbReference type="NCBI Taxonomy" id="40482"/>
    <lineage>
        <taxon>Eukaryota</taxon>
        <taxon>Fungi</taxon>
        <taxon>Dikarya</taxon>
        <taxon>Basidiomycota</taxon>
        <taxon>Agaricomycotina</taxon>
        <taxon>Agaricomycetes</taxon>
        <taxon>Agaricomycetidae</taxon>
        <taxon>Agaricales</taxon>
        <taxon>Marasmiineae</taxon>
        <taxon>Omphalotaceae</taxon>
        <taxon>Lentinula</taxon>
    </lineage>
</organism>
<dbReference type="GO" id="GO:0008017">
    <property type="term" value="F:microtubule binding"/>
    <property type="evidence" value="ECO:0007669"/>
    <property type="project" value="InterPro"/>
</dbReference>
<dbReference type="GO" id="GO:0005975">
    <property type="term" value="P:carbohydrate metabolic process"/>
    <property type="evidence" value="ECO:0007669"/>
    <property type="project" value="InterPro"/>
</dbReference>
<dbReference type="InterPro" id="IPR008928">
    <property type="entry name" value="6-hairpin_glycosidase_sf"/>
</dbReference>
<reference evidence="3" key="1">
    <citation type="submission" date="2022-08" db="EMBL/GenBank/DDBJ databases">
        <authorList>
            <consortium name="DOE Joint Genome Institute"/>
            <person name="Min B."/>
            <person name="Riley R."/>
            <person name="Sierra-Patev S."/>
            <person name="Naranjo-Ortiz M."/>
            <person name="Looney B."/>
            <person name="Konkel Z."/>
            <person name="Slot J.C."/>
            <person name="Sakamoto Y."/>
            <person name="Steenwyk J.L."/>
            <person name="Rokas A."/>
            <person name="Carro J."/>
            <person name="Camarero S."/>
            <person name="Ferreira P."/>
            <person name="Molpeceres G."/>
            <person name="Ruiz-Duenas F.J."/>
            <person name="Serrano A."/>
            <person name="Henrissat B."/>
            <person name="Drula E."/>
            <person name="Hughes K.W."/>
            <person name="Mata J.L."/>
            <person name="Ishikawa N.K."/>
            <person name="Vargas-Isla R."/>
            <person name="Ushijima S."/>
            <person name="Smith C.A."/>
            <person name="Ahrendt S."/>
            <person name="Andreopoulos W."/>
            <person name="He G."/>
            <person name="Labutti K."/>
            <person name="Lipzen A."/>
            <person name="Ng V."/>
            <person name="Sandor L."/>
            <person name="Barry K."/>
            <person name="Martinez A.T."/>
            <person name="Xiao Y."/>
            <person name="Gibbons J.G."/>
            <person name="Terashima K."/>
            <person name="Hibbett D.S."/>
            <person name="Grigoriev I.V."/>
        </authorList>
    </citation>
    <scope>NUCLEOTIDE SEQUENCE</scope>
    <source>
        <strain evidence="3">Sp2 HRB7682 ss15</strain>
    </source>
</reference>
<keyword evidence="3" id="KW-0378">Hydrolase</keyword>
<evidence type="ECO:0000259" key="2">
    <source>
        <dbReference type="PROSITE" id="PS50067"/>
    </source>
</evidence>
<protein>
    <submittedName>
        <fullName evidence="3">Glycosyl hydrolase family 92-domain-containing protein</fullName>
    </submittedName>
</protein>
<name>A0A9W9DWJ4_9AGAR</name>
<dbReference type="InterPro" id="IPR027417">
    <property type="entry name" value="P-loop_NTPase"/>
</dbReference>
<dbReference type="GO" id="GO:0005829">
    <property type="term" value="C:cytosol"/>
    <property type="evidence" value="ECO:0007669"/>
    <property type="project" value="TreeGrafter"/>
</dbReference>
<keyword evidence="1" id="KW-0547">Nucleotide-binding</keyword>